<keyword evidence="7" id="KW-0472">Membrane</keyword>
<keyword evidence="6" id="KW-0283">Flagellar rotation</keyword>
<feature type="domain" description="Flagellar motor switch protein FliN-like C-terminal" evidence="8">
    <location>
        <begin position="34"/>
        <end position="103"/>
    </location>
</feature>
<keyword evidence="9" id="KW-0282">Flagellum</keyword>
<evidence type="ECO:0000313" key="10">
    <source>
        <dbReference type="Proteomes" id="UP001596045"/>
    </source>
</evidence>
<sequence>MKTNKELQTPTVVAVDFNESKPPRSVAQLDAGVLDQVKVSLEAVLGAADMTVNQLMALREGAVVRLDAALGATVDIRLNQKVIARAEIVTVDENFGVRITEILSAAATN</sequence>
<dbReference type="RefSeq" id="WP_378998863.1">
    <property type="nucleotide sequence ID" value="NZ_JBHSMT010000028.1"/>
</dbReference>
<evidence type="ECO:0000256" key="2">
    <source>
        <dbReference type="ARBA" id="ARBA00009226"/>
    </source>
</evidence>
<keyword evidence="9" id="KW-0966">Cell projection</keyword>
<evidence type="ECO:0000256" key="5">
    <source>
        <dbReference type="ARBA" id="ARBA00022500"/>
    </source>
</evidence>
<dbReference type="InterPro" id="IPR036429">
    <property type="entry name" value="SpoA-like_sf"/>
</dbReference>
<dbReference type="Proteomes" id="UP001596045">
    <property type="component" value="Unassembled WGS sequence"/>
</dbReference>
<comment type="subcellular location">
    <subcellularLocation>
        <location evidence="1">Cell membrane</location>
        <topology evidence="1">Peripheral membrane protein</topology>
        <orientation evidence="1">Cytoplasmic side</orientation>
    </subcellularLocation>
</comment>
<dbReference type="InterPro" id="IPR001543">
    <property type="entry name" value="FliN-like_C"/>
</dbReference>
<comment type="caution">
    <text evidence="9">The sequence shown here is derived from an EMBL/GenBank/DDBJ whole genome shotgun (WGS) entry which is preliminary data.</text>
</comment>
<proteinExistence type="inferred from homology"/>
<reference evidence="10" key="1">
    <citation type="journal article" date="2019" name="Int. J. Syst. Evol. Microbiol.">
        <title>The Global Catalogue of Microorganisms (GCM) 10K type strain sequencing project: providing services to taxonomists for standard genome sequencing and annotation.</title>
        <authorList>
            <consortium name="The Broad Institute Genomics Platform"/>
            <consortium name="The Broad Institute Genome Sequencing Center for Infectious Disease"/>
            <person name="Wu L."/>
            <person name="Ma J."/>
        </authorList>
    </citation>
    <scope>NUCLEOTIDE SEQUENCE [LARGE SCALE GENOMIC DNA]</scope>
    <source>
        <strain evidence="10">JCM 17066</strain>
    </source>
</reference>
<name>A0ABW0MEX7_9BURK</name>
<keyword evidence="4" id="KW-1003">Cell membrane</keyword>
<dbReference type="PANTHER" id="PTHR43484">
    <property type="match status" value="1"/>
</dbReference>
<evidence type="ECO:0000256" key="4">
    <source>
        <dbReference type="ARBA" id="ARBA00022475"/>
    </source>
</evidence>
<dbReference type="PANTHER" id="PTHR43484:SF1">
    <property type="entry name" value="FLAGELLAR MOTOR SWITCH PROTEIN FLIN"/>
    <property type="match status" value="1"/>
</dbReference>
<keyword evidence="5" id="KW-0145">Chemotaxis</keyword>
<evidence type="ECO:0000256" key="6">
    <source>
        <dbReference type="ARBA" id="ARBA00022779"/>
    </source>
</evidence>
<dbReference type="PRINTS" id="PR00956">
    <property type="entry name" value="FLGMOTORFLIN"/>
</dbReference>
<protein>
    <recommendedName>
        <fullName evidence="3">Flagellar motor switch protein FliN</fullName>
    </recommendedName>
</protein>
<accession>A0ABW0MEX7</accession>
<keyword evidence="10" id="KW-1185">Reference proteome</keyword>
<dbReference type="InterPro" id="IPR051469">
    <property type="entry name" value="FliN/MopA/SpaO"/>
</dbReference>
<organism evidence="9 10">
    <name type="scientific">Paraherbaspirillum soli</name>
    <dbReference type="NCBI Taxonomy" id="631222"/>
    <lineage>
        <taxon>Bacteria</taxon>
        <taxon>Pseudomonadati</taxon>
        <taxon>Pseudomonadota</taxon>
        <taxon>Betaproteobacteria</taxon>
        <taxon>Burkholderiales</taxon>
        <taxon>Oxalobacteraceae</taxon>
        <taxon>Paraherbaspirillum</taxon>
    </lineage>
</organism>
<dbReference type="Gene3D" id="2.30.330.10">
    <property type="entry name" value="SpoA-like"/>
    <property type="match status" value="1"/>
</dbReference>
<gene>
    <name evidence="9" type="ORF">ACFPM8_16215</name>
</gene>
<evidence type="ECO:0000256" key="3">
    <source>
        <dbReference type="ARBA" id="ARBA00021897"/>
    </source>
</evidence>
<dbReference type="SUPFAM" id="SSF101801">
    <property type="entry name" value="Surface presentation of antigens (SPOA)"/>
    <property type="match status" value="1"/>
</dbReference>
<evidence type="ECO:0000259" key="8">
    <source>
        <dbReference type="Pfam" id="PF01052"/>
    </source>
</evidence>
<evidence type="ECO:0000313" key="9">
    <source>
        <dbReference type="EMBL" id="MFC5475507.1"/>
    </source>
</evidence>
<dbReference type="InterPro" id="IPR001172">
    <property type="entry name" value="FliN_T3SS_HrcQb"/>
</dbReference>
<evidence type="ECO:0000256" key="1">
    <source>
        <dbReference type="ARBA" id="ARBA00004413"/>
    </source>
</evidence>
<dbReference type="Pfam" id="PF01052">
    <property type="entry name" value="FliMN_C"/>
    <property type="match status" value="1"/>
</dbReference>
<evidence type="ECO:0000256" key="7">
    <source>
        <dbReference type="ARBA" id="ARBA00023136"/>
    </source>
</evidence>
<comment type="similarity">
    <text evidence="2">Belongs to the FliN/MopA/SpaO family.</text>
</comment>
<dbReference type="EMBL" id="JBHSMT010000028">
    <property type="protein sequence ID" value="MFC5475507.1"/>
    <property type="molecule type" value="Genomic_DNA"/>
</dbReference>
<keyword evidence="9" id="KW-0969">Cilium</keyword>